<comment type="caution">
    <text evidence="2">The sequence shown here is derived from an EMBL/GenBank/DDBJ whole genome shotgun (WGS) entry which is preliminary data.</text>
</comment>
<dbReference type="InterPro" id="IPR051797">
    <property type="entry name" value="TrmB-like"/>
</dbReference>
<protein>
    <submittedName>
        <fullName evidence="2">Regulatory LuxR family protein</fullName>
    </submittedName>
</protein>
<evidence type="ECO:0000313" key="3">
    <source>
        <dbReference type="Proteomes" id="UP000295560"/>
    </source>
</evidence>
<gene>
    <name evidence="2" type="ORF">EV378_6304</name>
</gene>
<dbReference type="AlphaFoldDB" id="A0A4R1HMM7"/>
<evidence type="ECO:0000313" key="2">
    <source>
        <dbReference type="EMBL" id="TCK22303.1"/>
    </source>
</evidence>
<dbReference type="CDD" id="cd06170">
    <property type="entry name" value="LuxR_C_like"/>
    <property type="match status" value="1"/>
</dbReference>
<dbReference type="Pfam" id="PF00196">
    <property type="entry name" value="GerE"/>
    <property type="match status" value="1"/>
</dbReference>
<evidence type="ECO:0000259" key="1">
    <source>
        <dbReference type="PROSITE" id="PS50043"/>
    </source>
</evidence>
<dbReference type="EMBL" id="SMFZ01000002">
    <property type="protein sequence ID" value="TCK22303.1"/>
    <property type="molecule type" value="Genomic_DNA"/>
</dbReference>
<dbReference type="InterPro" id="IPR000792">
    <property type="entry name" value="Tscrpt_reg_LuxR_C"/>
</dbReference>
<reference evidence="2 3" key="1">
    <citation type="submission" date="2019-03" db="EMBL/GenBank/DDBJ databases">
        <title>Sequencing the genomes of 1000 actinobacteria strains.</title>
        <authorList>
            <person name="Klenk H.-P."/>
        </authorList>
    </citation>
    <scope>NUCLEOTIDE SEQUENCE [LARGE SCALE GENOMIC DNA]</scope>
    <source>
        <strain evidence="2 3">DSM 44969</strain>
    </source>
</reference>
<dbReference type="GO" id="GO:0006355">
    <property type="term" value="P:regulation of DNA-templated transcription"/>
    <property type="evidence" value="ECO:0007669"/>
    <property type="project" value="InterPro"/>
</dbReference>
<dbReference type="PANTHER" id="PTHR34293">
    <property type="entry name" value="HTH-TYPE TRANSCRIPTIONAL REGULATOR TRMBL2"/>
    <property type="match status" value="1"/>
</dbReference>
<name>A0A4R1HMM7_PSEEN</name>
<dbReference type="InterPro" id="IPR016032">
    <property type="entry name" value="Sig_transdc_resp-reg_C-effctor"/>
</dbReference>
<sequence length="339" mass="37101">MRTETECGGGSPVLDEPATAVYRHATGRGVIDSMDAVARDLGTDTAEVCEAVERLVDNRLLRAEQNGADQQFVPVDPKIAAALLVSPMEQEIYQRKELIAQVNEWSEALSDDFDQAAGRDLPWSAAQPVIGELEVRGYLRTVADSCRDEVLVMHSGSEDADTLDDFASVCLDLLERGITVQILCRHRNRADMVARTTMKRLLEAGAIVRTACRVPREAVVFDRSQAVLLGTGSDEDPTAARVAEQELVEFLLDMFEHLWDLALPLTRVDCGYSDVTGDLHRTIASLMAKGITDEVVARRLGISVRTCRRHIAELMSTLGAVSRFQAGLYAANQGLLCTA</sequence>
<dbReference type="SUPFAM" id="SSF46894">
    <property type="entry name" value="C-terminal effector domain of the bipartite response regulators"/>
    <property type="match status" value="1"/>
</dbReference>
<keyword evidence="3" id="KW-1185">Reference proteome</keyword>
<dbReference type="GO" id="GO:0003677">
    <property type="term" value="F:DNA binding"/>
    <property type="evidence" value="ECO:0007669"/>
    <property type="project" value="InterPro"/>
</dbReference>
<organism evidence="2 3">
    <name type="scientific">Pseudonocardia endophytica</name>
    <dbReference type="NCBI Taxonomy" id="401976"/>
    <lineage>
        <taxon>Bacteria</taxon>
        <taxon>Bacillati</taxon>
        <taxon>Actinomycetota</taxon>
        <taxon>Actinomycetes</taxon>
        <taxon>Pseudonocardiales</taxon>
        <taxon>Pseudonocardiaceae</taxon>
        <taxon>Pseudonocardia</taxon>
    </lineage>
</organism>
<feature type="domain" description="HTH luxR-type" evidence="1">
    <location>
        <begin position="274"/>
        <end position="334"/>
    </location>
</feature>
<dbReference type="PROSITE" id="PS50043">
    <property type="entry name" value="HTH_LUXR_2"/>
    <property type="match status" value="1"/>
</dbReference>
<proteinExistence type="predicted"/>
<accession>A0A4R1HMM7</accession>
<dbReference type="SMART" id="SM00421">
    <property type="entry name" value="HTH_LUXR"/>
    <property type="match status" value="1"/>
</dbReference>
<dbReference type="Proteomes" id="UP000295560">
    <property type="component" value="Unassembled WGS sequence"/>
</dbReference>
<dbReference type="RefSeq" id="WP_165922571.1">
    <property type="nucleotide sequence ID" value="NZ_SMFZ01000002.1"/>
</dbReference>
<dbReference type="Gene3D" id="1.10.10.10">
    <property type="entry name" value="Winged helix-like DNA-binding domain superfamily/Winged helix DNA-binding domain"/>
    <property type="match status" value="1"/>
</dbReference>
<dbReference type="PANTHER" id="PTHR34293:SF1">
    <property type="entry name" value="HTH-TYPE TRANSCRIPTIONAL REGULATOR TRMBL2"/>
    <property type="match status" value="1"/>
</dbReference>
<dbReference type="InterPro" id="IPR036388">
    <property type="entry name" value="WH-like_DNA-bd_sf"/>
</dbReference>